<dbReference type="Gene3D" id="3.40.50.300">
    <property type="entry name" value="P-loop containing nucleotide triphosphate hydrolases"/>
    <property type="match status" value="1"/>
</dbReference>
<keyword evidence="2" id="KW-0813">Transport</keyword>
<reference evidence="11 12" key="1">
    <citation type="submission" date="2018-05" db="EMBL/GenBank/DDBJ databases">
        <title>Mucilaginibacter hurinus sp. nov., isolated from briquette warehouse soil.</title>
        <authorList>
            <person name="Choi L."/>
        </authorList>
    </citation>
    <scope>NUCLEOTIDE SEQUENCE [LARGE SCALE GENOMIC DNA]</scope>
    <source>
        <strain evidence="11 12">ZR32</strain>
    </source>
</reference>
<dbReference type="GO" id="GO:0005524">
    <property type="term" value="F:ATP binding"/>
    <property type="evidence" value="ECO:0007669"/>
    <property type="project" value="UniProtKB-KW"/>
</dbReference>
<feature type="domain" description="ABC transporter" evidence="9">
    <location>
        <begin position="373"/>
        <end position="607"/>
    </location>
</feature>
<dbReference type="Gene3D" id="1.20.1560.10">
    <property type="entry name" value="ABC transporter type 1, transmembrane domain"/>
    <property type="match status" value="2"/>
</dbReference>
<evidence type="ECO:0000256" key="3">
    <source>
        <dbReference type="ARBA" id="ARBA00022692"/>
    </source>
</evidence>
<dbReference type="PROSITE" id="PS50929">
    <property type="entry name" value="ABC_TM1F"/>
    <property type="match status" value="1"/>
</dbReference>
<evidence type="ECO:0000256" key="1">
    <source>
        <dbReference type="ARBA" id="ARBA00004651"/>
    </source>
</evidence>
<dbReference type="InterPro" id="IPR003439">
    <property type="entry name" value="ABC_transporter-like_ATP-bd"/>
</dbReference>
<feature type="transmembrane region" description="Helical" evidence="8">
    <location>
        <begin position="265"/>
        <end position="288"/>
    </location>
</feature>
<feature type="domain" description="ABC transmembrane type-1" evidence="10">
    <location>
        <begin position="47"/>
        <end position="340"/>
    </location>
</feature>
<keyword evidence="6 8" id="KW-1133">Transmembrane helix</keyword>
<feature type="transmembrane region" description="Helical" evidence="8">
    <location>
        <begin position="82"/>
        <end position="103"/>
    </location>
</feature>
<feature type="transmembrane region" description="Helical" evidence="8">
    <location>
        <begin position="157"/>
        <end position="180"/>
    </location>
</feature>
<comment type="subcellular location">
    <subcellularLocation>
        <location evidence="1">Cell membrane</location>
        <topology evidence="1">Multi-pass membrane protein</topology>
    </subcellularLocation>
</comment>
<dbReference type="Proteomes" id="UP000253209">
    <property type="component" value="Unassembled WGS sequence"/>
</dbReference>
<organism evidence="11 12">
    <name type="scientific">Mucilaginibacter hurinus</name>
    <dbReference type="NCBI Taxonomy" id="2201324"/>
    <lineage>
        <taxon>Bacteria</taxon>
        <taxon>Pseudomonadati</taxon>
        <taxon>Bacteroidota</taxon>
        <taxon>Sphingobacteriia</taxon>
        <taxon>Sphingobacteriales</taxon>
        <taxon>Sphingobacteriaceae</taxon>
        <taxon>Mucilaginibacter</taxon>
    </lineage>
</organism>
<dbReference type="CDD" id="cd03254">
    <property type="entry name" value="ABCC_Glucan_exporter_like"/>
    <property type="match status" value="1"/>
</dbReference>
<dbReference type="FunFam" id="3.40.50.300:FF:000287">
    <property type="entry name" value="Multidrug ABC transporter ATP-binding protein"/>
    <property type="match status" value="1"/>
</dbReference>
<dbReference type="PANTHER" id="PTHR43394">
    <property type="entry name" value="ATP-DEPENDENT PERMEASE MDL1, MITOCHONDRIAL"/>
    <property type="match status" value="1"/>
</dbReference>
<proteinExistence type="predicted"/>
<evidence type="ECO:0000256" key="6">
    <source>
        <dbReference type="ARBA" id="ARBA00022989"/>
    </source>
</evidence>
<dbReference type="InterPro" id="IPR011527">
    <property type="entry name" value="ABC1_TM_dom"/>
</dbReference>
<dbReference type="SMART" id="SM00382">
    <property type="entry name" value="AAA"/>
    <property type="match status" value="1"/>
</dbReference>
<keyword evidence="5 11" id="KW-0067">ATP-binding</keyword>
<accession>A0A367GRW1</accession>
<dbReference type="OrthoDB" id="9760358at2"/>
<evidence type="ECO:0000259" key="9">
    <source>
        <dbReference type="PROSITE" id="PS50893"/>
    </source>
</evidence>
<dbReference type="InterPro" id="IPR039421">
    <property type="entry name" value="Type_1_exporter"/>
</dbReference>
<dbReference type="GO" id="GO:0015421">
    <property type="term" value="F:ABC-type oligopeptide transporter activity"/>
    <property type="evidence" value="ECO:0007669"/>
    <property type="project" value="TreeGrafter"/>
</dbReference>
<keyword evidence="3 8" id="KW-0812">Transmembrane</keyword>
<dbReference type="InterPro" id="IPR017871">
    <property type="entry name" value="ABC_transporter-like_CS"/>
</dbReference>
<protein>
    <submittedName>
        <fullName evidence="11">ABC transporter ATP-binding protein</fullName>
    </submittedName>
</protein>
<gene>
    <name evidence="11" type="ORF">DJ568_06650</name>
</gene>
<name>A0A367GRW1_9SPHI</name>
<evidence type="ECO:0000313" key="12">
    <source>
        <dbReference type="Proteomes" id="UP000253209"/>
    </source>
</evidence>
<keyword evidence="4" id="KW-0547">Nucleotide-binding</keyword>
<dbReference type="CDD" id="cd18544">
    <property type="entry name" value="ABC_6TM_TmrA_like"/>
    <property type="match status" value="1"/>
</dbReference>
<dbReference type="AlphaFoldDB" id="A0A367GRW1"/>
<dbReference type="Pfam" id="PF00005">
    <property type="entry name" value="ABC_tran"/>
    <property type="match status" value="1"/>
</dbReference>
<dbReference type="PROSITE" id="PS50893">
    <property type="entry name" value="ABC_TRANSPORTER_2"/>
    <property type="match status" value="1"/>
</dbReference>
<dbReference type="InterPro" id="IPR027417">
    <property type="entry name" value="P-loop_NTPase"/>
</dbReference>
<evidence type="ECO:0000256" key="7">
    <source>
        <dbReference type="ARBA" id="ARBA00023136"/>
    </source>
</evidence>
<dbReference type="InterPro" id="IPR003593">
    <property type="entry name" value="AAA+_ATPase"/>
</dbReference>
<dbReference type="SUPFAM" id="SSF90123">
    <property type="entry name" value="ABC transporter transmembrane region"/>
    <property type="match status" value="1"/>
</dbReference>
<dbReference type="GO" id="GO:0016887">
    <property type="term" value="F:ATP hydrolysis activity"/>
    <property type="evidence" value="ECO:0007669"/>
    <property type="project" value="InterPro"/>
</dbReference>
<evidence type="ECO:0000313" key="11">
    <source>
        <dbReference type="EMBL" id="RCH55566.1"/>
    </source>
</evidence>
<sequence length="617" mass="69599">MIKRLFKKIFQSRTSRSEAGGVTGKALDWKLLGRVMQYVKPYRATFIISIFLTIFLAAIALVQPLLIEKTLDNHIVNNDYDGLVFMVSLMIGQLVIQTVAQYYQTYLTTALGQSVIRDLRVDVFNHITTLRVKYFDRTPIGMLITRTVSDLETIADIFAEGLISIMGDMLLLVAIIGYMLYSDWKLALVTLIPMPFLLLATFIFKEAIKAAFQEVRTQVAHLNTFLQEHISGISVIQYFAREEQEFKKFRAVNEKHRDAHIRSNWSYSIFFPVVEILFAVCMGLLVWYGCERVLSDQQLNSISANPGGITIGTITMFIVLINLLFRPVRQLADKFNTLQMGMVGADRIFRVLDTDEAPENTGKLTPAVLKGDIQFEHVWFAYNDENWVLKDISFHVKPGKTLALVGATGAGKSSTINILNRFYEINKGSVKIDGNDIRDYEVDYLRSRIATVIQDVFLFSDTIANNISLNNEKITREQIVAAAKDVGAHDFIERLPGGYDYNVMERGATLSGGQAQLISFIRALVYNPAILVLDEATSSVDTETEELIQRAITKLMRGRTAVVIAHRLSTIQNADNIIVLDHGEIKESGTHQDLLKIDNGYYRKMYDLQLNSAGIAR</sequence>
<evidence type="ECO:0000256" key="8">
    <source>
        <dbReference type="SAM" id="Phobius"/>
    </source>
</evidence>
<evidence type="ECO:0000256" key="5">
    <source>
        <dbReference type="ARBA" id="ARBA00022840"/>
    </source>
</evidence>
<dbReference type="SUPFAM" id="SSF52540">
    <property type="entry name" value="P-loop containing nucleoside triphosphate hydrolases"/>
    <property type="match status" value="1"/>
</dbReference>
<keyword evidence="7 8" id="KW-0472">Membrane</keyword>
<feature type="transmembrane region" description="Helical" evidence="8">
    <location>
        <begin position="44"/>
        <end position="62"/>
    </location>
</feature>
<keyword evidence="12" id="KW-1185">Reference proteome</keyword>
<feature type="transmembrane region" description="Helical" evidence="8">
    <location>
        <begin position="186"/>
        <end position="204"/>
    </location>
</feature>
<dbReference type="GO" id="GO:0005886">
    <property type="term" value="C:plasma membrane"/>
    <property type="evidence" value="ECO:0007669"/>
    <property type="project" value="UniProtKB-SubCell"/>
</dbReference>
<dbReference type="InterPro" id="IPR036640">
    <property type="entry name" value="ABC1_TM_sf"/>
</dbReference>
<dbReference type="PROSITE" id="PS00211">
    <property type="entry name" value="ABC_TRANSPORTER_1"/>
    <property type="match status" value="1"/>
</dbReference>
<feature type="transmembrane region" description="Helical" evidence="8">
    <location>
        <begin position="308"/>
        <end position="325"/>
    </location>
</feature>
<dbReference type="EMBL" id="QGDC01000003">
    <property type="protein sequence ID" value="RCH55566.1"/>
    <property type="molecule type" value="Genomic_DNA"/>
</dbReference>
<evidence type="ECO:0000256" key="4">
    <source>
        <dbReference type="ARBA" id="ARBA00022741"/>
    </source>
</evidence>
<dbReference type="PANTHER" id="PTHR43394:SF1">
    <property type="entry name" value="ATP-BINDING CASSETTE SUB-FAMILY B MEMBER 10, MITOCHONDRIAL"/>
    <property type="match status" value="1"/>
</dbReference>
<dbReference type="Pfam" id="PF00664">
    <property type="entry name" value="ABC_membrane"/>
    <property type="match status" value="1"/>
</dbReference>
<comment type="caution">
    <text evidence="11">The sequence shown here is derived from an EMBL/GenBank/DDBJ whole genome shotgun (WGS) entry which is preliminary data.</text>
</comment>
<evidence type="ECO:0000256" key="2">
    <source>
        <dbReference type="ARBA" id="ARBA00022448"/>
    </source>
</evidence>
<evidence type="ECO:0000259" key="10">
    <source>
        <dbReference type="PROSITE" id="PS50929"/>
    </source>
</evidence>